<evidence type="ECO:0000313" key="2">
    <source>
        <dbReference type="EMBL" id="KAJ2004409.1"/>
    </source>
</evidence>
<comment type="caution">
    <text evidence="2">The sequence shown here is derived from an EMBL/GenBank/DDBJ whole genome shotgun (WGS) entry which is preliminary data.</text>
</comment>
<dbReference type="AlphaFoldDB" id="A0A9W8BKT3"/>
<dbReference type="InterPro" id="IPR039869">
    <property type="entry name" value="UBTD1/2"/>
</dbReference>
<evidence type="ECO:0000313" key="3">
    <source>
        <dbReference type="Proteomes" id="UP001150907"/>
    </source>
</evidence>
<dbReference type="Gene3D" id="1.20.225.20">
    <property type="entry name" value="Ub domain-containing protein, DC-UbP/UBTD2, N-terminal domain"/>
    <property type="match status" value="1"/>
</dbReference>
<evidence type="ECO:0000259" key="1">
    <source>
        <dbReference type="PROSITE" id="PS50053"/>
    </source>
</evidence>
<dbReference type="EMBL" id="JANBQF010000156">
    <property type="protein sequence ID" value="KAJ2004409.1"/>
    <property type="molecule type" value="Genomic_DNA"/>
</dbReference>
<feature type="domain" description="Ubiquitin-like" evidence="1">
    <location>
        <begin position="246"/>
        <end position="322"/>
    </location>
</feature>
<proteinExistence type="predicted"/>
<dbReference type="Proteomes" id="UP001150907">
    <property type="component" value="Unassembled WGS sequence"/>
</dbReference>
<dbReference type="InterPro" id="IPR038169">
    <property type="entry name" value="DC-UbP/UBTD2_N_sf"/>
</dbReference>
<name>A0A9W8BKT3_9FUNG</name>
<sequence length="322" mass="34316">MRWRAEREMTMPELMRRRDEFWDTAPVYEGRAEIWQALRLACESDDSQLASAILESVGVSVPTARIADGAYDELGACYTIPPYCLCAPVNLAVESELEAADSSYARRLQEEAAGDSSGRLPSQGVEEPLVGIGTHTSPRTLPTDGFGGISVGTRTSVDSGQSIGIHTAVMNVLPSQTLATNTPYPLAHGSAAGMSPSLYAVGSTVKCTGISVQSPKSIADSDVASFASSSMPLHSPQAPLPEGPLRPLKVRLCTGADAQVSIAADATIAQIEQHLRETKVIPEGTNRVLFFYLGQLLVPTKAPLKDLHLPKQALIQAFFAQP</sequence>
<accession>A0A9W8BKT3</accession>
<reference evidence="2" key="1">
    <citation type="submission" date="2022-07" db="EMBL/GenBank/DDBJ databases">
        <title>Phylogenomic reconstructions and comparative analyses of Kickxellomycotina fungi.</title>
        <authorList>
            <person name="Reynolds N.K."/>
            <person name="Stajich J.E."/>
            <person name="Barry K."/>
            <person name="Grigoriev I.V."/>
            <person name="Crous P."/>
            <person name="Smith M.E."/>
        </authorList>
    </citation>
    <scope>NUCLEOTIDE SEQUENCE</scope>
    <source>
        <strain evidence="2">IMI 214461</strain>
    </source>
</reference>
<dbReference type="OrthoDB" id="1640476at2759"/>
<dbReference type="PANTHER" id="PTHR13609">
    <property type="entry name" value="UBIQUITIN DOMAIN CONTAINING 1 PROTEIN-RELATED"/>
    <property type="match status" value="1"/>
</dbReference>
<dbReference type="Pfam" id="PF16455">
    <property type="entry name" value="UBD"/>
    <property type="match status" value="1"/>
</dbReference>
<keyword evidence="3" id="KW-1185">Reference proteome</keyword>
<gene>
    <name evidence="2" type="ORF">H4R26_002528</name>
</gene>
<dbReference type="InterPro" id="IPR000626">
    <property type="entry name" value="Ubiquitin-like_dom"/>
</dbReference>
<dbReference type="PROSITE" id="PS50053">
    <property type="entry name" value="UBIQUITIN_2"/>
    <property type="match status" value="1"/>
</dbReference>
<protein>
    <recommendedName>
        <fullName evidence="1">Ubiquitin-like domain-containing protein</fullName>
    </recommendedName>
</protein>
<organism evidence="2 3">
    <name type="scientific">Coemansia thaxteri</name>
    <dbReference type="NCBI Taxonomy" id="2663907"/>
    <lineage>
        <taxon>Eukaryota</taxon>
        <taxon>Fungi</taxon>
        <taxon>Fungi incertae sedis</taxon>
        <taxon>Zoopagomycota</taxon>
        <taxon>Kickxellomycotina</taxon>
        <taxon>Kickxellomycetes</taxon>
        <taxon>Kickxellales</taxon>
        <taxon>Kickxellaceae</taxon>
        <taxon>Coemansia</taxon>
    </lineage>
</organism>
<dbReference type="InterPro" id="IPR032752">
    <property type="entry name" value="DC-UbP/UBTD2_N"/>
</dbReference>